<keyword evidence="1" id="KW-1133">Transmembrane helix</keyword>
<dbReference type="PANTHER" id="PTHR24020:SF84">
    <property type="entry name" value="VWFA DOMAIN-CONTAINING PROTEIN"/>
    <property type="match status" value="1"/>
</dbReference>
<dbReference type="SUPFAM" id="SSF53300">
    <property type="entry name" value="vWA-like"/>
    <property type="match status" value="1"/>
</dbReference>
<dbReference type="PANTHER" id="PTHR24020">
    <property type="entry name" value="COLLAGEN ALPHA"/>
    <property type="match status" value="1"/>
</dbReference>
<dbReference type="AlphaFoldDB" id="A0A0V0SHK1"/>
<dbReference type="SMART" id="SM00327">
    <property type="entry name" value="VWA"/>
    <property type="match status" value="1"/>
</dbReference>
<proteinExistence type="predicted"/>
<dbReference type="GO" id="GO:0005581">
    <property type="term" value="C:collagen trimer"/>
    <property type="evidence" value="ECO:0007669"/>
    <property type="project" value="UniProtKB-KW"/>
</dbReference>
<gene>
    <name evidence="3" type="primary">Col6a5</name>
    <name evidence="3" type="ORF">T07_11726</name>
</gene>
<organism evidence="3 4">
    <name type="scientific">Trichinella nelsoni</name>
    <dbReference type="NCBI Taxonomy" id="6336"/>
    <lineage>
        <taxon>Eukaryota</taxon>
        <taxon>Metazoa</taxon>
        <taxon>Ecdysozoa</taxon>
        <taxon>Nematoda</taxon>
        <taxon>Enoplea</taxon>
        <taxon>Dorylaimia</taxon>
        <taxon>Trichinellida</taxon>
        <taxon>Trichinellidae</taxon>
        <taxon>Trichinella</taxon>
    </lineage>
</organism>
<dbReference type="InterPro" id="IPR050525">
    <property type="entry name" value="ECM_Assembly_Org"/>
</dbReference>
<evidence type="ECO:0000256" key="1">
    <source>
        <dbReference type="SAM" id="Phobius"/>
    </source>
</evidence>
<name>A0A0V0SHK1_9BILA</name>
<dbReference type="PROSITE" id="PS50234">
    <property type="entry name" value="VWFA"/>
    <property type="match status" value="1"/>
</dbReference>
<dbReference type="CDD" id="cd01450">
    <property type="entry name" value="vWFA_subfamily_ECM"/>
    <property type="match status" value="1"/>
</dbReference>
<dbReference type="Proteomes" id="UP000054630">
    <property type="component" value="Unassembled WGS sequence"/>
</dbReference>
<feature type="transmembrane region" description="Helical" evidence="1">
    <location>
        <begin position="588"/>
        <end position="610"/>
    </location>
</feature>
<dbReference type="InterPro" id="IPR002035">
    <property type="entry name" value="VWF_A"/>
</dbReference>
<evidence type="ECO:0000313" key="3">
    <source>
        <dbReference type="EMBL" id="KRX26042.1"/>
    </source>
</evidence>
<comment type="caution">
    <text evidence="3">The sequence shown here is derived from an EMBL/GenBank/DDBJ whole genome shotgun (WGS) entry which is preliminary data.</text>
</comment>
<accession>A0A0V0SHK1</accession>
<sequence length="656" mass="75002">MLVHQSSVASLIRSNTVSDCSVTTKAIHFSVKMKTHKIRLAPYFLITAFLFYLFFKSQANPDMSAKNFVADLVFICDNSQSVQGEMFIEEKLLMKNILKKISVNDDFVRVAIIKYHKMMKDGMLSAQLVSNFSTFTSHDELYKQIEEVKLRNKMKNISDAFRLIDEKVFKLSEGDRPSVPNVIILFTDDHSPVQKCEPHLWAEKLTRKKHRIFVVMIATTNSANSREERRYLYNYLRNKIASEPDLFFILSKYVDVETNADILVTKLLRKVPSFYFASKEKENSSYEIPAYKTNSISLGKMVDSVPEENDLNLLLMNNYTTTVKSFTSEEYLTSSENVTDTKTIQEMEITNSSWPPVETVMSRNEENEVMGSKMTFDHEMSMTERADVNDISAETNTVEFIESSTGVTLNFSENDVISSTFEEESELRFDDADYTSFLKNEEEDTTTKENDNPLLRTETSHPLFVEYKTESDYEENDVNWNSVKTTEIAEDHAVTLWPETISTGIIGADVVINETLEAFENENFVESLENDALKNNENEINATENYNVSETDTAGYYGSDNRKNCSGIRVDNSTDCRNYSRFINEKHYYTVPGAVFVVLPVLLFAVLKIIACKKMNNKTDEKADDPPTVTDSNLAFSPFLNYIEAKDIPFIDDTSS</sequence>
<dbReference type="STRING" id="6336.A0A0V0SHK1"/>
<feature type="domain" description="VWFA" evidence="2">
    <location>
        <begin position="71"/>
        <end position="267"/>
    </location>
</feature>
<dbReference type="EMBL" id="JYDL01000009">
    <property type="protein sequence ID" value="KRX26042.1"/>
    <property type="molecule type" value="Genomic_DNA"/>
</dbReference>
<evidence type="ECO:0000313" key="4">
    <source>
        <dbReference type="Proteomes" id="UP000054630"/>
    </source>
</evidence>
<evidence type="ECO:0000259" key="2">
    <source>
        <dbReference type="PROSITE" id="PS50234"/>
    </source>
</evidence>
<dbReference type="Pfam" id="PF00092">
    <property type="entry name" value="VWA"/>
    <property type="match status" value="1"/>
</dbReference>
<keyword evidence="1" id="KW-0812">Transmembrane</keyword>
<reference evidence="3 4" key="1">
    <citation type="submission" date="2015-01" db="EMBL/GenBank/DDBJ databases">
        <title>Evolution of Trichinella species and genotypes.</title>
        <authorList>
            <person name="Korhonen P.K."/>
            <person name="Edoardo P."/>
            <person name="Giuseppe L.R."/>
            <person name="Gasser R.B."/>
        </authorList>
    </citation>
    <scope>NUCLEOTIDE SEQUENCE [LARGE SCALE GENOMIC DNA]</scope>
    <source>
        <strain evidence="3">ISS37</strain>
    </source>
</reference>
<keyword evidence="3" id="KW-0176">Collagen</keyword>
<feature type="transmembrane region" description="Helical" evidence="1">
    <location>
        <begin position="38"/>
        <end position="55"/>
    </location>
</feature>
<protein>
    <submittedName>
        <fullName evidence="3">Collagen alpha-5(VI) chain</fullName>
    </submittedName>
</protein>
<dbReference type="OrthoDB" id="6132182at2759"/>
<dbReference type="Gene3D" id="3.40.50.410">
    <property type="entry name" value="von Willebrand factor, type A domain"/>
    <property type="match status" value="1"/>
</dbReference>
<keyword evidence="1" id="KW-0472">Membrane</keyword>
<dbReference type="InterPro" id="IPR036465">
    <property type="entry name" value="vWFA_dom_sf"/>
</dbReference>
<keyword evidence="4" id="KW-1185">Reference proteome</keyword>